<evidence type="ECO:0008006" key="3">
    <source>
        <dbReference type="Google" id="ProtNLM"/>
    </source>
</evidence>
<accession>A0A2R6NQE6</accession>
<proteinExistence type="predicted"/>
<sequence>MATTHQLFFISELVERILEQLKLEARGHDDRFLRYVPDRKSLFAMSRTCKALSEISLDALWKEMDTLLPVFNCMPAEAFQADDPELAISISSAYAKVVNPDSAHLDPLIHLTRLESVSFKGVNFDLTDAIIQRLISAWGNLKKFYVHSRSRSSEGAPPVSLAVLRLFAAYTPKLEDLRINLDATCVPSCDSQDSVRASVLPVHMDFDCSPIQMLGNPRQVIEYIANIYPHAIIHSTPKYCCAPQGCKYHDTWKQVGETIASMATLSENSIPKFQN</sequence>
<dbReference type="EMBL" id="MLYV02000961">
    <property type="protein sequence ID" value="PSR74749.1"/>
    <property type="molecule type" value="Genomic_DNA"/>
</dbReference>
<reference evidence="1 2" key="1">
    <citation type="submission" date="2018-02" db="EMBL/GenBank/DDBJ databases">
        <title>Genome sequence of the basidiomycete white-rot fungus Phlebia centrifuga.</title>
        <authorList>
            <person name="Granchi Z."/>
            <person name="Peng M."/>
            <person name="de Vries R.P."/>
            <person name="Hilden K."/>
            <person name="Makela M.R."/>
            <person name="Grigoriev I."/>
            <person name="Riley R."/>
        </authorList>
    </citation>
    <scope>NUCLEOTIDE SEQUENCE [LARGE SCALE GENOMIC DNA]</scope>
    <source>
        <strain evidence="1 2">FBCC195</strain>
    </source>
</reference>
<organism evidence="1 2">
    <name type="scientific">Hermanssonia centrifuga</name>
    <dbReference type="NCBI Taxonomy" id="98765"/>
    <lineage>
        <taxon>Eukaryota</taxon>
        <taxon>Fungi</taxon>
        <taxon>Dikarya</taxon>
        <taxon>Basidiomycota</taxon>
        <taxon>Agaricomycotina</taxon>
        <taxon>Agaricomycetes</taxon>
        <taxon>Polyporales</taxon>
        <taxon>Meruliaceae</taxon>
        <taxon>Hermanssonia</taxon>
    </lineage>
</organism>
<gene>
    <name evidence="1" type="ORF">PHLCEN_2v9628</name>
</gene>
<evidence type="ECO:0000313" key="2">
    <source>
        <dbReference type="Proteomes" id="UP000186601"/>
    </source>
</evidence>
<protein>
    <recommendedName>
        <fullName evidence="3">F-box domain-containing protein</fullName>
    </recommendedName>
</protein>
<keyword evidence="2" id="KW-1185">Reference proteome</keyword>
<dbReference type="AlphaFoldDB" id="A0A2R6NQE6"/>
<dbReference type="OrthoDB" id="3174539at2759"/>
<comment type="caution">
    <text evidence="1">The sequence shown here is derived from an EMBL/GenBank/DDBJ whole genome shotgun (WGS) entry which is preliminary data.</text>
</comment>
<name>A0A2R6NQE6_9APHY</name>
<dbReference type="Proteomes" id="UP000186601">
    <property type="component" value="Unassembled WGS sequence"/>
</dbReference>
<evidence type="ECO:0000313" key="1">
    <source>
        <dbReference type="EMBL" id="PSR74749.1"/>
    </source>
</evidence>